<dbReference type="GO" id="GO:0003676">
    <property type="term" value="F:nucleic acid binding"/>
    <property type="evidence" value="ECO:0007669"/>
    <property type="project" value="InterPro"/>
</dbReference>
<evidence type="ECO:0000256" key="5">
    <source>
        <dbReference type="ARBA" id="ARBA00022723"/>
    </source>
</evidence>
<reference evidence="9 10" key="1">
    <citation type="submission" date="2021-06" db="EMBL/GenBank/DDBJ databases">
        <title>Caerostris darwini draft genome.</title>
        <authorList>
            <person name="Kono N."/>
            <person name="Arakawa K."/>
        </authorList>
    </citation>
    <scope>NUCLEOTIDE SEQUENCE [LARGE SCALE GENOMIC DNA]</scope>
</reference>
<dbReference type="InterPro" id="IPR012337">
    <property type="entry name" value="RNaseH-like_sf"/>
</dbReference>
<keyword evidence="10" id="KW-1185">Reference proteome</keyword>
<comment type="similarity">
    <text evidence="2">Belongs to the RNase H family.</text>
</comment>
<organism evidence="9 10">
    <name type="scientific">Caerostris darwini</name>
    <dbReference type="NCBI Taxonomy" id="1538125"/>
    <lineage>
        <taxon>Eukaryota</taxon>
        <taxon>Metazoa</taxon>
        <taxon>Ecdysozoa</taxon>
        <taxon>Arthropoda</taxon>
        <taxon>Chelicerata</taxon>
        <taxon>Arachnida</taxon>
        <taxon>Araneae</taxon>
        <taxon>Araneomorphae</taxon>
        <taxon>Entelegynae</taxon>
        <taxon>Araneoidea</taxon>
        <taxon>Araneidae</taxon>
        <taxon>Caerostris</taxon>
    </lineage>
</organism>
<evidence type="ECO:0000256" key="7">
    <source>
        <dbReference type="ARBA" id="ARBA00022801"/>
    </source>
</evidence>
<dbReference type="InterPro" id="IPR036397">
    <property type="entry name" value="RNaseH_sf"/>
</dbReference>
<keyword evidence="6" id="KW-0255">Endonuclease</keyword>
<keyword evidence="7" id="KW-0378">Hydrolase</keyword>
<evidence type="ECO:0000256" key="2">
    <source>
        <dbReference type="ARBA" id="ARBA00005300"/>
    </source>
</evidence>
<evidence type="ECO:0000256" key="4">
    <source>
        <dbReference type="ARBA" id="ARBA00022722"/>
    </source>
</evidence>
<sequence length="215" mass="24483">MQTKRQDPPTAKDWTTQYHKVLQDDSHRLPTSAGRYPDTKFRFNKDFAIRPDNFSFLKPIIPPWSRCSIQWNIFKQEFPGLSIFTDGSKMNGKVGGAFVVYNHKSEVHHQCFRLSDNPTVYLAELLAIKRATEYAILNGLSNVNIISDSRSVLLAMENVNNIDAEIRGIKNRIKDHPGNITLHWVKAHVGHIGNERADELAKAATQNRRRPHGGL</sequence>
<evidence type="ECO:0000313" key="10">
    <source>
        <dbReference type="Proteomes" id="UP001054837"/>
    </source>
</evidence>
<evidence type="ECO:0000259" key="8">
    <source>
        <dbReference type="PROSITE" id="PS50879"/>
    </source>
</evidence>
<dbReference type="PROSITE" id="PS50879">
    <property type="entry name" value="RNASE_H_1"/>
    <property type="match status" value="1"/>
</dbReference>
<keyword evidence="5" id="KW-0479">Metal-binding</keyword>
<dbReference type="GO" id="GO:0004523">
    <property type="term" value="F:RNA-DNA hybrid ribonuclease activity"/>
    <property type="evidence" value="ECO:0007669"/>
    <property type="project" value="UniProtKB-EC"/>
</dbReference>
<proteinExistence type="inferred from homology"/>
<keyword evidence="4" id="KW-0540">Nuclease</keyword>
<protein>
    <recommendedName>
        <fullName evidence="3">ribonuclease H</fullName>
        <ecNumber evidence="3">3.1.26.4</ecNumber>
    </recommendedName>
</protein>
<evidence type="ECO:0000256" key="3">
    <source>
        <dbReference type="ARBA" id="ARBA00012180"/>
    </source>
</evidence>
<dbReference type="GO" id="GO:0043137">
    <property type="term" value="P:DNA replication, removal of RNA primer"/>
    <property type="evidence" value="ECO:0007669"/>
    <property type="project" value="TreeGrafter"/>
</dbReference>
<dbReference type="GO" id="GO:0046872">
    <property type="term" value="F:metal ion binding"/>
    <property type="evidence" value="ECO:0007669"/>
    <property type="project" value="UniProtKB-KW"/>
</dbReference>
<dbReference type="Proteomes" id="UP001054837">
    <property type="component" value="Unassembled WGS sequence"/>
</dbReference>
<dbReference type="AlphaFoldDB" id="A0AAV4MXW2"/>
<feature type="domain" description="RNase H type-1" evidence="8">
    <location>
        <begin position="77"/>
        <end position="206"/>
    </location>
</feature>
<evidence type="ECO:0000256" key="1">
    <source>
        <dbReference type="ARBA" id="ARBA00000077"/>
    </source>
</evidence>
<dbReference type="EMBL" id="BPLQ01001003">
    <property type="protein sequence ID" value="GIX77319.1"/>
    <property type="molecule type" value="Genomic_DNA"/>
</dbReference>
<accession>A0AAV4MXW2</accession>
<evidence type="ECO:0000256" key="6">
    <source>
        <dbReference type="ARBA" id="ARBA00022759"/>
    </source>
</evidence>
<dbReference type="PANTHER" id="PTHR10642:SF26">
    <property type="entry name" value="RIBONUCLEASE H1"/>
    <property type="match status" value="1"/>
</dbReference>
<gene>
    <name evidence="9" type="primary">PO14_2</name>
    <name evidence="9" type="ORF">CDAR_276511</name>
</gene>
<comment type="catalytic activity">
    <reaction evidence="1">
        <text>Endonucleolytic cleavage to 5'-phosphomonoester.</text>
        <dbReference type="EC" id="3.1.26.4"/>
    </reaction>
</comment>
<dbReference type="PANTHER" id="PTHR10642">
    <property type="entry name" value="RIBONUCLEASE H1"/>
    <property type="match status" value="1"/>
</dbReference>
<dbReference type="CDD" id="cd09276">
    <property type="entry name" value="Rnase_HI_RT_non_LTR"/>
    <property type="match status" value="1"/>
</dbReference>
<dbReference type="InterPro" id="IPR002156">
    <property type="entry name" value="RNaseH_domain"/>
</dbReference>
<dbReference type="Pfam" id="PF00075">
    <property type="entry name" value="RNase_H"/>
    <property type="match status" value="1"/>
</dbReference>
<dbReference type="Gene3D" id="3.30.420.10">
    <property type="entry name" value="Ribonuclease H-like superfamily/Ribonuclease H"/>
    <property type="match status" value="1"/>
</dbReference>
<evidence type="ECO:0000313" key="9">
    <source>
        <dbReference type="EMBL" id="GIX77319.1"/>
    </source>
</evidence>
<name>A0AAV4MXW2_9ARAC</name>
<dbReference type="EC" id="3.1.26.4" evidence="3"/>
<dbReference type="InterPro" id="IPR050092">
    <property type="entry name" value="RNase_H"/>
</dbReference>
<dbReference type="SUPFAM" id="SSF53098">
    <property type="entry name" value="Ribonuclease H-like"/>
    <property type="match status" value="1"/>
</dbReference>
<comment type="caution">
    <text evidence="9">The sequence shown here is derived from an EMBL/GenBank/DDBJ whole genome shotgun (WGS) entry which is preliminary data.</text>
</comment>